<dbReference type="RefSeq" id="WP_342406924.1">
    <property type="nucleotide sequence ID" value="NZ_JBCFXD010000007.1"/>
</dbReference>
<feature type="chain" id="PRO_5047103474" evidence="1">
    <location>
        <begin position="22"/>
        <end position="266"/>
    </location>
</feature>
<reference evidence="2 3" key="1">
    <citation type="submission" date="2024-04" db="EMBL/GenBank/DDBJ databases">
        <title>Draft Genome Sequence of Isolates Cultured from Underwater Hawaii Seamounts in the North Pacific Ocean.</title>
        <authorList>
            <person name="Sharma I."/>
            <person name="Darden B."/>
            <person name="Creggett J."/>
            <person name="Taylor S."/>
            <person name="Grant M.P."/>
            <person name="Scott J."/>
            <person name="Attles S."/>
            <person name="Walker S."/>
            <person name="Johnson G."/>
            <person name="St. Cloud C."/>
        </authorList>
    </citation>
    <scope>NUCLEOTIDE SEQUENCE [LARGE SCALE GENOMIC DNA]</scope>
    <source>
        <strain evidence="2 3">03GJ23</strain>
    </source>
</reference>
<keyword evidence="1" id="KW-0732">Signal</keyword>
<feature type="signal peptide" evidence="1">
    <location>
        <begin position="1"/>
        <end position="21"/>
    </location>
</feature>
<name>A0ABU9MBS7_STUCH</name>
<evidence type="ECO:0000313" key="2">
    <source>
        <dbReference type="EMBL" id="MEL7559801.1"/>
    </source>
</evidence>
<proteinExistence type="predicted"/>
<comment type="caution">
    <text evidence="2">The sequence shown here is derived from an EMBL/GenBank/DDBJ whole genome shotgun (WGS) entry which is preliminary data.</text>
</comment>
<dbReference type="Proteomes" id="UP001467669">
    <property type="component" value="Unassembled WGS sequence"/>
</dbReference>
<sequence length="266" mass="30012">MKIVVSILVFGLTISTGSAMAYNIPYENQIPYYPPEHDVEAYPKAIPCVWQRFQDPSHPNIKKALNCTIIAWPREVSYTDHSGTPHVGPNWQEGFCSNGTCINSVTGDVFAEVPGEILAQTELMYYIQGSGDHIVAHRSGEGPMFGKESISYTDAGRELRDFYTRGGANERAVDTLFKRRTGLTWTEWQEKYPAENKISAWCNPRKDNDCYINDKWVDEKQLTKFLPTVTVEEIESRNGFCETILCFIEGNAVGINNNFINLSAHP</sequence>
<dbReference type="EMBL" id="JBCFXD010000007">
    <property type="protein sequence ID" value="MEL7559801.1"/>
    <property type="molecule type" value="Genomic_DNA"/>
</dbReference>
<gene>
    <name evidence="2" type="ORF">AAGW23_13255</name>
</gene>
<evidence type="ECO:0000256" key="1">
    <source>
        <dbReference type="SAM" id="SignalP"/>
    </source>
</evidence>
<keyword evidence="3" id="KW-1185">Reference proteome</keyword>
<organism evidence="2 3">
    <name type="scientific">Stutzerimonas chloritidismutans</name>
    <name type="common">Pseudomonas chloritidismutans</name>
    <dbReference type="NCBI Taxonomy" id="203192"/>
    <lineage>
        <taxon>Bacteria</taxon>
        <taxon>Pseudomonadati</taxon>
        <taxon>Pseudomonadota</taxon>
        <taxon>Gammaproteobacteria</taxon>
        <taxon>Pseudomonadales</taxon>
        <taxon>Pseudomonadaceae</taxon>
        <taxon>Stutzerimonas</taxon>
    </lineage>
</organism>
<evidence type="ECO:0000313" key="3">
    <source>
        <dbReference type="Proteomes" id="UP001467669"/>
    </source>
</evidence>
<protein>
    <submittedName>
        <fullName evidence="2">Uncharacterized protein</fullName>
    </submittedName>
</protein>
<accession>A0ABU9MBS7</accession>